<accession>A0A0Q3ELV6</accession>
<organism evidence="6">
    <name type="scientific">Brachypodium distachyon</name>
    <name type="common">Purple false brome</name>
    <name type="synonym">Trachynia distachya</name>
    <dbReference type="NCBI Taxonomy" id="15368"/>
    <lineage>
        <taxon>Eukaryota</taxon>
        <taxon>Viridiplantae</taxon>
        <taxon>Streptophyta</taxon>
        <taxon>Embryophyta</taxon>
        <taxon>Tracheophyta</taxon>
        <taxon>Spermatophyta</taxon>
        <taxon>Magnoliopsida</taxon>
        <taxon>Liliopsida</taxon>
        <taxon>Poales</taxon>
        <taxon>Poaceae</taxon>
        <taxon>BOP clade</taxon>
        <taxon>Pooideae</taxon>
        <taxon>Stipodae</taxon>
        <taxon>Brachypodieae</taxon>
        <taxon>Brachypodium</taxon>
    </lineage>
</organism>
<gene>
    <name evidence="6" type="ORF">BRADI_4g19168v3</name>
</gene>
<reference evidence="6 7" key="1">
    <citation type="journal article" date="2010" name="Nature">
        <title>Genome sequencing and analysis of the model grass Brachypodium distachyon.</title>
        <authorList>
            <consortium name="International Brachypodium Initiative"/>
        </authorList>
    </citation>
    <scope>NUCLEOTIDE SEQUENCE [LARGE SCALE GENOMIC DNA]</scope>
    <source>
        <strain evidence="6 7">Bd21</strain>
    </source>
</reference>
<keyword evidence="4" id="KW-0539">Nucleus</keyword>
<dbReference type="GO" id="GO:0046872">
    <property type="term" value="F:metal ion binding"/>
    <property type="evidence" value="ECO:0007669"/>
    <property type="project" value="UniProtKB-KW"/>
</dbReference>
<dbReference type="PANTHER" id="PTHR12549">
    <property type="entry name" value="JMJC DOMAIN-CONTAINING HISTONE DEMETHYLATION PROTEIN"/>
    <property type="match status" value="1"/>
</dbReference>
<feature type="compositionally biased region" description="Basic and acidic residues" evidence="5">
    <location>
        <begin position="157"/>
        <end position="167"/>
    </location>
</feature>
<feature type="compositionally biased region" description="Basic and acidic residues" evidence="5">
    <location>
        <begin position="708"/>
        <end position="717"/>
    </location>
</feature>
<evidence type="ECO:0000313" key="8">
    <source>
        <dbReference type="Proteomes" id="UP000008810"/>
    </source>
</evidence>
<comment type="similarity">
    <text evidence="2">Belongs to the JARID1 histone demethylase family.</text>
</comment>
<evidence type="ECO:0000256" key="1">
    <source>
        <dbReference type="ARBA" id="ARBA00004123"/>
    </source>
</evidence>
<dbReference type="InParanoid" id="A0A0Q3ELV6"/>
<reference evidence="7" key="3">
    <citation type="submission" date="2018-08" db="UniProtKB">
        <authorList>
            <consortium name="EnsemblPlants"/>
        </authorList>
    </citation>
    <scope>IDENTIFICATION</scope>
    <source>
        <strain evidence="7">cv. Bd21</strain>
    </source>
</reference>
<dbReference type="GO" id="GO:0031490">
    <property type="term" value="F:chromatin DNA binding"/>
    <property type="evidence" value="ECO:0000318"/>
    <property type="project" value="GO_Central"/>
</dbReference>
<keyword evidence="3" id="KW-0479">Metal-binding</keyword>
<feature type="compositionally biased region" description="Basic residues" evidence="5">
    <location>
        <begin position="47"/>
        <end position="59"/>
    </location>
</feature>
<evidence type="ECO:0000256" key="5">
    <source>
        <dbReference type="SAM" id="MobiDB-lite"/>
    </source>
</evidence>
<dbReference type="GO" id="GO:0006357">
    <property type="term" value="P:regulation of transcription by RNA polymerase II"/>
    <property type="evidence" value="ECO:0000318"/>
    <property type="project" value="GO_Central"/>
</dbReference>
<dbReference type="ExpressionAtlas" id="A0A0Q3ELV6">
    <property type="expression patterns" value="baseline and differential"/>
</dbReference>
<feature type="region of interest" description="Disordered" evidence="5">
    <location>
        <begin position="26"/>
        <end position="103"/>
    </location>
</feature>
<feature type="compositionally biased region" description="Basic and acidic residues" evidence="5">
    <location>
        <begin position="86"/>
        <end position="103"/>
    </location>
</feature>
<evidence type="ECO:0000313" key="7">
    <source>
        <dbReference type="EnsemblPlants" id="KQJ88535"/>
    </source>
</evidence>
<feature type="region of interest" description="Disordered" evidence="5">
    <location>
        <begin position="736"/>
        <end position="797"/>
    </location>
</feature>
<feature type="region of interest" description="Disordered" evidence="5">
    <location>
        <begin position="117"/>
        <end position="195"/>
    </location>
</feature>
<dbReference type="InterPro" id="IPR045109">
    <property type="entry name" value="LSDs-like"/>
</dbReference>
<comment type="subcellular location">
    <subcellularLocation>
        <location evidence="1">Nucleus</location>
    </subcellularLocation>
</comment>
<reference evidence="6" key="2">
    <citation type="submission" date="2017-06" db="EMBL/GenBank/DDBJ databases">
        <title>WGS assembly of Brachypodium distachyon.</title>
        <authorList>
            <consortium name="The International Brachypodium Initiative"/>
            <person name="Lucas S."/>
            <person name="Harmon-Smith M."/>
            <person name="Lail K."/>
            <person name="Tice H."/>
            <person name="Grimwood J."/>
            <person name="Bruce D."/>
            <person name="Barry K."/>
            <person name="Shu S."/>
            <person name="Lindquist E."/>
            <person name="Wang M."/>
            <person name="Pitluck S."/>
            <person name="Vogel J.P."/>
            <person name="Garvin D.F."/>
            <person name="Mockler T.C."/>
            <person name="Schmutz J."/>
            <person name="Rokhsar D."/>
            <person name="Bevan M.W."/>
        </authorList>
    </citation>
    <scope>NUCLEOTIDE SEQUENCE</scope>
    <source>
        <strain evidence="6">Bd21</strain>
    </source>
</reference>
<evidence type="ECO:0000256" key="2">
    <source>
        <dbReference type="ARBA" id="ARBA00006801"/>
    </source>
</evidence>
<dbReference type="GO" id="GO:0000785">
    <property type="term" value="C:chromatin"/>
    <property type="evidence" value="ECO:0000318"/>
    <property type="project" value="GO_Central"/>
</dbReference>
<dbReference type="OrthoDB" id="1667110at2759"/>
<dbReference type="GO" id="GO:0032454">
    <property type="term" value="F:histone H3K9 demethylase activity"/>
    <property type="evidence" value="ECO:0000318"/>
    <property type="project" value="GO_Central"/>
</dbReference>
<dbReference type="Gramene" id="KQJ88535">
    <property type="protein sequence ID" value="KQJ88535"/>
    <property type="gene ID" value="BRADI_4g19168v3"/>
</dbReference>
<feature type="region of interest" description="Disordered" evidence="5">
    <location>
        <begin position="699"/>
        <end position="718"/>
    </location>
</feature>
<keyword evidence="8" id="KW-1185">Reference proteome</keyword>
<protein>
    <recommendedName>
        <fullName evidence="9">JmjC domain-containing protein</fullName>
    </recommendedName>
</protein>
<dbReference type="EnsemblPlants" id="KQJ88535">
    <property type="protein sequence ID" value="KQJ88535"/>
    <property type="gene ID" value="BRADI_4g19168v3"/>
</dbReference>
<evidence type="ECO:0000256" key="4">
    <source>
        <dbReference type="ARBA" id="ARBA00023242"/>
    </source>
</evidence>
<evidence type="ECO:0000313" key="6">
    <source>
        <dbReference type="EMBL" id="KQJ88535.1"/>
    </source>
</evidence>
<dbReference type="Proteomes" id="UP000008810">
    <property type="component" value="Chromosome 4"/>
</dbReference>
<dbReference type="PANTHER" id="PTHR12549:SF64">
    <property type="entry name" value="OS02G0828900 PROTEIN"/>
    <property type="match status" value="1"/>
</dbReference>
<dbReference type="AlphaFoldDB" id="A0A0Q3ELV6"/>
<dbReference type="GO" id="GO:0003712">
    <property type="term" value="F:transcription coregulator activity"/>
    <property type="evidence" value="ECO:0000318"/>
    <property type="project" value="GO_Central"/>
</dbReference>
<dbReference type="EMBL" id="CM000883">
    <property type="protein sequence ID" value="KQJ88535.1"/>
    <property type="molecule type" value="Genomic_DNA"/>
</dbReference>
<name>A0A0Q3ELV6_BRADI</name>
<evidence type="ECO:0008006" key="9">
    <source>
        <dbReference type="Google" id="ProtNLM"/>
    </source>
</evidence>
<proteinExistence type="inferred from homology"/>
<evidence type="ECO:0000256" key="3">
    <source>
        <dbReference type="ARBA" id="ARBA00022723"/>
    </source>
</evidence>
<sequence length="797" mass="90233">MGEEAEGTRASRLKWCHPCGFSDLGRLLPVGSPPPAIVGDGEEAKRGRARPRGRGRGRGRSGDRAFASPAFKPSDEARGVAAGNRVLRERRPAPQSFRERLDNQVLERLKKPVKSVAVKKLEPRKRKADQEGSKVQFSKGKIHSGNKGTSNNGVLEPAKKQERRDAEGAPNTKKLQPKEVDKLVPSSKNKSSGERYMNRKKMLTGENARMCDQCQRNDKERVVWCKACNNKRFCVPCITQWSVPPKKEISEENQIRYACHIVRLLLPWLGELQREQMEEKKLEASIRGVSVNEVKLEQVECDLDERVYCSMCKTSIFDFHRSCKNCLYDLCVICCRELRNGEIPGGQEVESMPYEDKGKDYVFAKKIQPNAENRRISLRRQMDSPNSPLPPWKANNDGSIPCPPKEIGGCSGSVLDVKCMFPEKVLAELESRTENAVRSELFAKETARRTANRKDSRDNHLYCPVATGIQDDDLVHFQMHWEKGEPVIVSDPLVMWRTLRERAQGREEDEQFAVKAIDCLDWCEIEINIHMFFMGYKTGRAHPRTFWPEMLKLKDWPPSSAFDKRLPRHGAEFISALPFPEYTDPRYGPLNLSVKLPSGVLKPDLGPKNYIAYGFSEELGRGDSVIATFLMRLPQIEKIKKNMRDQDLQELYGDLKSHSEIILKTSIVEPQNKSDDEAPKLLCGVENDDTHKDRCNGLQIDALPPGDNRSEAKDKAPPCKSLIQSGIHQGSDHIHEVNKSGETHNGAHCNSNNQGHPDWRVHQNKVSDPPTPVLKNSEQEKTGGALWDIFHREDSEK</sequence>
<dbReference type="GO" id="GO:0000118">
    <property type="term" value="C:histone deacetylase complex"/>
    <property type="evidence" value="ECO:0000318"/>
    <property type="project" value="GO_Central"/>
</dbReference>
<dbReference type="Gene3D" id="2.60.120.650">
    <property type="entry name" value="Cupin"/>
    <property type="match status" value="1"/>
</dbReference>